<dbReference type="Proteomes" id="UP000307790">
    <property type="component" value="Unassembled WGS sequence"/>
</dbReference>
<dbReference type="AlphaFoldDB" id="A0A5R9ILY6"/>
<reference evidence="2 3" key="1">
    <citation type="submission" date="2019-05" db="EMBL/GenBank/DDBJ databases">
        <title>Genome sequences of Thalassotalea litorea 1K03283.</title>
        <authorList>
            <person name="Zhang D."/>
        </authorList>
    </citation>
    <scope>NUCLEOTIDE SEQUENCE [LARGE SCALE GENOMIC DNA]</scope>
    <source>
        <strain evidence="2 3">MCCC 1K03283</strain>
    </source>
</reference>
<accession>A0A5R9ILY6</accession>
<keyword evidence="1" id="KW-0732">Signal</keyword>
<name>A0A5R9ILY6_9GAMM</name>
<evidence type="ECO:0000313" key="2">
    <source>
        <dbReference type="EMBL" id="TLU61029.1"/>
    </source>
</evidence>
<protein>
    <submittedName>
        <fullName evidence="2">Uncharacterized protein</fullName>
    </submittedName>
</protein>
<sequence>MKKLYFLLPLFVASTSTLANEQTSTIDTEFVKEVYEYCISMQSKDYLDKNLLLECINLELKYYEHSQFKSIEEIEKMALNQIKSEE</sequence>
<evidence type="ECO:0000313" key="3">
    <source>
        <dbReference type="Proteomes" id="UP000307790"/>
    </source>
</evidence>
<comment type="caution">
    <text evidence="2">The sequence shown here is derived from an EMBL/GenBank/DDBJ whole genome shotgun (WGS) entry which is preliminary data.</text>
</comment>
<dbReference type="OrthoDB" id="6401659at2"/>
<feature type="chain" id="PRO_5024311257" evidence="1">
    <location>
        <begin position="20"/>
        <end position="86"/>
    </location>
</feature>
<dbReference type="EMBL" id="VCBC01000021">
    <property type="protein sequence ID" value="TLU61029.1"/>
    <property type="molecule type" value="Genomic_DNA"/>
</dbReference>
<gene>
    <name evidence="2" type="ORF">FE810_16100</name>
</gene>
<keyword evidence="3" id="KW-1185">Reference proteome</keyword>
<proteinExistence type="predicted"/>
<dbReference type="RefSeq" id="WP_138321543.1">
    <property type="nucleotide sequence ID" value="NZ_VCBC01000021.1"/>
</dbReference>
<organism evidence="2 3">
    <name type="scientific">Thalassotalea litorea</name>
    <dbReference type="NCBI Taxonomy" id="2020715"/>
    <lineage>
        <taxon>Bacteria</taxon>
        <taxon>Pseudomonadati</taxon>
        <taxon>Pseudomonadota</taxon>
        <taxon>Gammaproteobacteria</taxon>
        <taxon>Alteromonadales</taxon>
        <taxon>Colwelliaceae</taxon>
        <taxon>Thalassotalea</taxon>
    </lineage>
</organism>
<feature type="signal peptide" evidence="1">
    <location>
        <begin position="1"/>
        <end position="19"/>
    </location>
</feature>
<evidence type="ECO:0000256" key="1">
    <source>
        <dbReference type="SAM" id="SignalP"/>
    </source>
</evidence>